<dbReference type="Gene3D" id="3.30.530.20">
    <property type="match status" value="1"/>
</dbReference>
<protein>
    <submittedName>
        <fullName evidence="2">START domain-containing protein 10</fullName>
    </submittedName>
</protein>
<name>A0ABD2PV07_9PLAT</name>
<dbReference type="Proteomes" id="UP001626550">
    <property type="component" value="Unassembled WGS sequence"/>
</dbReference>
<evidence type="ECO:0000313" key="3">
    <source>
        <dbReference type="Proteomes" id="UP001626550"/>
    </source>
</evidence>
<dbReference type="SUPFAM" id="SSF55961">
    <property type="entry name" value="Bet v1-like"/>
    <property type="match status" value="1"/>
</dbReference>
<feature type="domain" description="START" evidence="1">
    <location>
        <begin position="26"/>
        <end position="104"/>
    </location>
</feature>
<dbReference type="GO" id="GO:0005737">
    <property type="term" value="C:cytoplasm"/>
    <property type="evidence" value="ECO:0007669"/>
    <property type="project" value="UniProtKB-ARBA"/>
</dbReference>
<feature type="non-terminal residue" evidence="2">
    <location>
        <position position="104"/>
    </location>
</feature>
<evidence type="ECO:0000259" key="1">
    <source>
        <dbReference type="PROSITE" id="PS50848"/>
    </source>
</evidence>
<dbReference type="InterPro" id="IPR051213">
    <property type="entry name" value="START_lipid_transfer"/>
</dbReference>
<reference evidence="2 3" key="1">
    <citation type="submission" date="2024-11" db="EMBL/GenBank/DDBJ databases">
        <title>Adaptive evolution of stress response genes in parasites aligns with host niche diversity.</title>
        <authorList>
            <person name="Hahn C."/>
            <person name="Resl P."/>
        </authorList>
    </citation>
    <scope>NUCLEOTIDE SEQUENCE [LARGE SCALE GENOMIC DNA]</scope>
    <source>
        <strain evidence="2">EGGRZ-B1_66</strain>
        <tissue evidence="2">Body</tissue>
    </source>
</reference>
<proteinExistence type="predicted"/>
<comment type="caution">
    <text evidence="2">The sequence shown here is derived from an EMBL/GenBank/DDBJ whole genome shotgun (WGS) entry which is preliminary data.</text>
</comment>
<dbReference type="Pfam" id="PF01852">
    <property type="entry name" value="START"/>
    <property type="match status" value="1"/>
</dbReference>
<dbReference type="InterPro" id="IPR002913">
    <property type="entry name" value="START_lipid-bd_dom"/>
</dbReference>
<keyword evidence="3" id="KW-1185">Reference proteome</keyword>
<dbReference type="PROSITE" id="PS50848">
    <property type="entry name" value="START"/>
    <property type="match status" value="1"/>
</dbReference>
<dbReference type="AlphaFoldDB" id="A0ABD2PV07"/>
<organism evidence="2 3">
    <name type="scientific">Cichlidogyrus casuarinus</name>
    <dbReference type="NCBI Taxonomy" id="1844966"/>
    <lineage>
        <taxon>Eukaryota</taxon>
        <taxon>Metazoa</taxon>
        <taxon>Spiralia</taxon>
        <taxon>Lophotrochozoa</taxon>
        <taxon>Platyhelminthes</taxon>
        <taxon>Monogenea</taxon>
        <taxon>Monopisthocotylea</taxon>
        <taxon>Dactylogyridea</taxon>
        <taxon>Ancyrocephalidae</taxon>
        <taxon>Cichlidogyrus</taxon>
    </lineage>
</organism>
<dbReference type="PANTHER" id="PTHR19308:SF14">
    <property type="entry name" value="START DOMAIN-CONTAINING PROTEIN"/>
    <property type="match status" value="1"/>
</dbReference>
<accession>A0ABD2PV07</accession>
<dbReference type="EMBL" id="JBJKFK010003074">
    <property type="protein sequence ID" value="KAL3310301.1"/>
    <property type="molecule type" value="Genomic_DNA"/>
</dbReference>
<sequence length="104" mass="11800">MGRYAVGEIRPPTDEDFSDFKNFILSNDGWSLKYNSKGVSVSTREASNSSLKMFKVVTTFKDISAEVLYDTIHDPEYRVDWDIAMSAGYEICRVSDDSDIGYYA</sequence>
<gene>
    <name evidence="2" type="primary">STARD10</name>
    <name evidence="2" type="ORF">Ciccas_011138</name>
</gene>
<evidence type="ECO:0000313" key="2">
    <source>
        <dbReference type="EMBL" id="KAL3310301.1"/>
    </source>
</evidence>
<dbReference type="PANTHER" id="PTHR19308">
    <property type="entry name" value="PHOSPHATIDYLCHOLINE TRANSFER PROTEIN"/>
    <property type="match status" value="1"/>
</dbReference>
<dbReference type="InterPro" id="IPR023393">
    <property type="entry name" value="START-like_dom_sf"/>
</dbReference>